<accession>A0A1I6PIM3</accession>
<dbReference type="AlphaFoldDB" id="A0A1I6PIM3"/>
<sequence length="90" mass="9126">MISRISDHEIDALHGEPLPPRTALSSVINPLAPGGETITSGGDDPGTTVAYACQYQQDPGPPALLASLGLAPTTPGHTMTCVPAAIASEH</sequence>
<feature type="region of interest" description="Disordered" evidence="1">
    <location>
        <begin position="1"/>
        <end position="21"/>
    </location>
</feature>
<dbReference type="EMBL" id="FOZX01000001">
    <property type="protein sequence ID" value="SFS40020.1"/>
    <property type="molecule type" value="Genomic_DNA"/>
</dbReference>
<protein>
    <submittedName>
        <fullName evidence="2">Uncharacterized protein</fullName>
    </submittedName>
</protein>
<keyword evidence="3" id="KW-1185">Reference proteome</keyword>
<name>A0A1I6PIM3_9PSEU</name>
<organism evidence="2 3">
    <name type="scientific">Saccharopolyspora flava</name>
    <dbReference type="NCBI Taxonomy" id="95161"/>
    <lineage>
        <taxon>Bacteria</taxon>
        <taxon>Bacillati</taxon>
        <taxon>Actinomycetota</taxon>
        <taxon>Actinomycetes</taxon>
        <taxon>Pseudonocardiales</taxon>
        <taxon>Pseudonocardiaceae</taxon>
        <taxon>Saccharopolyspora</taxon>
    </lineage>
</organism>
<proteinExistence type="predicted"/>
<dbReference type="RefSeq" id="WP_093413750.1">
    <property type="nucleotide sequence ID" value="NZ_FOZX01000001.1"/>
</dbReference>
<reference evidence="3" key="1">
    <citation type="submission" date="2016-10" db="EMBL/GenBank/DDBJ databases">
        <authorList>
            <person name="Varghese N."/>
            <person name="Submissions S."/>
        </authorList>
    </citation>
    <scope>NUCLEOTIDE SEQUENCE [LARGE SCALE GENOMIC DNA]</scope>
    <source>
        <strain evidence="3">DSM 44771</strain>
    </source>
</reference>
<evidence type="ECO:0000313" key="2">
    <source>
        <dbReference type="EMBL" id="SFS40020.1"/>
    </source>
</evidence>
<dbReference type="OrthoDB" id="3482283at2"/>
<feature type="compositionally biased region" description="Basic and acidic residues" evidence="1">
    <location>
        <begin position="1"/>
        <end position="14"/>
    </location>
</feature>
<gene>
    <name evidence="2" type="ORF">SAMN05660874_00823</name>
</gene>
<dbReference type="Proteomes" id="UP000198852">
    <property type="component" value="Unassembled WGS sequence"/>
</dbReference>
<evidence type="ECO:0000256" key="1">
    <source>
        <dbReference type="SAM" id="MobiDB-lite"/>
    </source>
</evidence>
<dbReference type="STRING" id="95161.SAMN05660874_00823"/>
<evidence type="ECO:0000313" key="3">
    <source>
        <dbReference type="Proteomes" id="UP000198852"/>
    </source>
</evidence>